<comment type="caution">
    <text evidence="2">The sequence shown here is derived from an EMBL/GenBank/DDBJ whole genome shotgun (WGS) entry which is preliminary data.</text>
</comment>
<accession>A0ABT4CKB6</accession>
<dbReference type="Proteomes" id="UP001079657">
    <property type="component" value="Unassembled WGS sequence"/>
</dbReference>
<evidence type="ECO:0000313" key="2">
    <source>
        <dbReference type="EMBL" id="MCY6369490.1"/>
    </source>
</evidence>
<dbReference type="RefSeq" id="WP_268047868.1">
    <property type="nucleotide sequence ID" value="NZ_JAPQES010000001.1"/>
</dbReference>
<evidence type="ECO:0000256" key="1">
    <source>
        <dbReference type="SAM" id="SignalP"/>
    </source>
</evidence>
<keyword evidence="1" id="KW-0732">Signal</keyword>
<organism evidence="2 3">
    <name type="scientific">Clostridium ganghwense</name>
    <dbReference type="NCBI Taxonomy" id="312089"/>
    <lineage>
        <taxon>Bacteria</taxon>
        <taxon>Bacillati</taxon>
        <taxon>Bacillota</taxon>
        <taxon>Clostridia</taxon>
        <taxon>Eubacteriales</taxon>
        <taxon>Clostridiaceae</taxon>
        <taxon>Clostridium</taxon>
    </lineage>
</organism>
<feature type="chain" id="PRO_5047097840" description="Peptidase" evidence="1">
    <location>
        <begin position="27"/>
        <end position="624"/>
    </location>
</feature>
<dbReference type="Gene3D" id="3.40.1000.10">
    <property type="entry name" value="Mog1/PsbP, alpha/beta/alpha sandwich"/>
    <property type="match status" value="1"/>
</dbReference>
<evidence type="ECO:0000313" key="3">
    <source>
        <dbReference type="Proteomes" id="UP001079657"/>
    </source>
</evidence>
<feature type="signal peptide" evidence="1">
    <location>
        <begin position="1"/>
        <end position="26"/>
    </location>
</feature>
<reference evidence="2" key="1">
    <citation type="submission" date="2022-12" db="EMBL/GenBank/DDBJ databases">
        <authorList>
            <person name="Wang J."/>
        </authorList>
    </citation>
    <scope>NUCLEOTIDE SEQUENCE</scope>
    <source>
        <strain evidence="2">HY-42-06</strain>
    </source>
</reference>
<keyword evidence="3" id="KW-1185">Reference proteome</keyword>
<sequence>MNKKKIVSMIICACLSIGVVAPVAYAKDADGKIDLYQVFSNKKDMMKNEVGSCIYKWSMHLPDDAVIYKSERVNSFNMSTKSYQSSVELEVSKNKDNLTLEEILYKMQNSSRRYRPWRDEDKEFVVDIAKDSRGEKYIRIIKANKEFSFFMMQEPEDELKDYVENRIYVANNYIYNLTISMKGEFYKQHEEMFDKLASSFKLSFDKNNKYIKELSDSVSTTREYKNKSYGWKMVMSPYWKLEGSPDARCQTFRPVYSDEELNQAAKSIEEDEDEFKVPEGITVNLISSSKNGETASQWAEKEIEELKTNYHKEAYDILKNESKKQGNMNVHHVVTRYKTVTKKPYIVHNVYVVGNGYKYLVSATMMEDKYQDTEKRSSFENMLNSFKLDKTCFSKYLGEIVSAKSLINLNAPKELKMKKYDFETKVTKRWNTSSNGYDFDDDFYFEDFYYSSGYRGHVSNDEHVRASEPASNMRVNMFAGLDTNEIREIIEQRAKYLLQDDEIRMGLAKVKIESAEYNGAKLYYIEKEYNLDAIKKFVNSDETKTYDLENLENEYTHIIKVGKDIYTQSVTLPVANMTTENKRTVSDIWKKTSINKIDYSKLGLDWKQHKLEEFDKEKTENANK</sequence>
<name>A0ABT4CKB6_9CLOT</name>
<protein>
    <recommendedName>
        <fullName evidence="4">Peptidase</fullName>
    </recommendedName>
</protein>
<gene>
    <name evidence="2" type="ORF">OXH55_02365</name>
</gene>
<evidence type="ECO:0008006" key="4">
    <source>
        <dbReference type="Google" id="ProtNLM"/>
    </source>
</evidence>
<proteinExistence type="predicted"/>
<dbReference type="EMBL" id="JAPQES010000001">
    <property type="protein sequence ID" value="MCY6369490.1"/>
    <property type="molecule type" value="Genomic_DNA"/>
</dbReference>